<dbReference type="InterPro" id="IPR041685">
    <property type="entry name" value="AAA_GajA/Old/RecF-like"/>
</dbReference>
<evidence type="ECO:0000256" key="1">
    <source>
        <dbReference type="SAM" id="MobiDB-lite"/>
    </source>
</evidence>
<evidence type="ECO:0000259" key="2">
    <source>
        <dbReference type="Pfam" id="PF13175"/>
    </source>
</evidence>
<dbReference type="EMBL" id="MK851048">
    <property type="protein sequence ID" value="QDH76057.1"/>
    <property type="molecule type" value="Genomic_DNA"/>
</dbReference>
<dbReference type="Gene3D" id="3.40.50.300">
    <property type="entry name" value="P-loop containing nucleotide triphosphate hydrolases"/>
    <property type="match status" value="1"/>
</dbReference>
<feature type="region of interest" description="Disordered" evidence="1">
    <location>
        <begin position="613"/>
        <end position="635"/>
    </location>
</feature>
<feature type="compositionally biased region" description="Acidic residues" evidence="1">
    <location>
        <begin position="113"/>
        <end position="125"/>
    </location>
</feature>
<dbReference type="RefSeq" id="WP_172694080.1">
    <property type="nucleotide sequence ID" value="NZ_CBCYIR010000028.1"/>
</dbReference>
<organism evidence="3">
    <name type="scientific">Morganella morganii</name>
    <name type="common">Proteus morganii</name>
    <dbReference type="NCBI Taxonomy" id="582"/>
    <lineage>
        <taxon>Bacteria</taxon>
        <taxon>Pseudomonadati</taxon>
        <taxon>Pseudomonadota</taxon>
        <taxon>Gammaproteobacteria</taxon>
        <taxon>Enterobacterales</taxon>
        <taxon>Morganellaceae</taxon>
        <taxon>Morganella</taxon>
    </lineage>
</organism>
<protein>
    <recommendedName>
        <fullName evidence="2">Endonuclease GajA/Old nuclease/RecF-like AAA domain-containing protein</fullName>
    </recommendedName>
</protein>
<keyword evidence="3" id="KW-0614">Plasmid</keyword>
<dbReference type="AlphaFoldDB" id="A0A514C8Q9"/>
<reference evidence="3" key="1">
    <citation type="submission" date="2019-04" db="EMBL/GenBank/DDBJ databases">
        <authorList>
            <person name="Hu G."/>
            <person name="Luo X."/>
        </authorList>
    </citation>
    <scope>NUCLEOTIDE SEQUENCE</scope>
    <source>
        <strain evidence="3">MM1L5</strain>
        <plasmid evidence="3">pMM1L5</plasmid>
    </source>
</reference>
<feature type="compositionally biased region" description="Basic and acidic residues" evidence="1">
    <location>
        <begin position="613"/>
        <end position="624"/>
    </location>
</feature>
<feature type="domain" description="Endonuclease GajA/Old nuclease/RecF-like AAA" evidence="2">
    <location>
        <begin position="1"/>
        <end position="376"/>
    </location>
</feature>
<dbReference type="PANTHER" id="PTHR43581:SF4">
    <property type="entry name" value="ATP_GTP PHOSPHATASE"/>
    <property type="match status" value="1"/>
</dbReference>
<dbReference type="PANTHER" id="PTHR43581">
    <property type="entry name" value="ATP/GTP PHOSPHATASE"/>
    <property type="match status" value="1"/>
</dbReference>
<feature type="region of interest" description="Disordered" evidence="1">
    <location>
        <begin position="89"/>
        <end position="141"/>
    </location>
</feature>
<sequence length="635" mass="72187">MEIVSFKVSQYRSISGEISSDNFNGLTIVGQNNSGKTNLLKAMRVFFEGKLKSDLYNYEKDKPHGVRQGQTSFAVRFIFSEIEINDVSEDLSQEDEDEDEDDDSISKTGVLGEQEELGDSISLDDGDYKQQETKPAQARGRKLSLRDRYLQLFNMIDDSRLKSPQKEVTVHLTISNKNNYFYTVFKGYKRKPEVTSSMYTSVERRFIEKILSSFECVYIPSSKSIDDIYHNLLVPYVRSEVASAMKTSVQVIHDKLLEVSQKITNEMTLSGIDDCSFMIKAPSSLDELFGRFEVSIKDTIENVISSKGMGLQCLSLFSSFKSISERKLSLGKKMIWMVEEPESFLHPSLGRSCNHIFNSLMDVAYVLITTHSLSFVSDVPSKIIELYKDDAGVTKDKKHEKRFNAVASIRENLGVRFSDFFNISSSAVFVEGSTDKQYIESLLKLTYENDEFKHRWPFLRSAKIDEFGGVSQLGGFLKGCYEFISKEVPVISIFDGDEAGVKERTRLQSYFGKKQIRFESNKDYISVRSGFAIEGLFPDDFISDAMETHPSWFIGGKSVDADDVIEPFKVQDNKKTNLSNFFLEKCRIQPIGDWISRWEKVFNVIDSALRDKSQSITDKKRTEDTSGNASDNQAA</sequence>
<proteinExistence type="predicted"/>
<feature type="compositionally biased region" description="Acidic residues" evidence="1">
    <location>
        <begin position="89"/>
        <end position="103"/>
    </location>
</feature>
<feature type="compositionally biased region" description="Polar residues" evidence="1">
    <location>
        <begin position="625"/>
        <end position="635"/>
    </location>
</feature>
<geneLocation type="plasmid" evidence="3">
    <name>pMM1L5</name>
</geneLocation>
<name>A0A514C8Q9_MORMO</name>
<accession>A0A514C8Q9</accession>
<dbReference type="SUPFAM" id="SSF52540">
    <property type="entry name" value="P-loop containing nucleoside triphosphate hydrolases"/>
    <property type="match status" value="1"/>
</dbReference>
<evidence type="ECO:0000313" key="3">
    <source>
        <dbReference type="EMBL" id="QDH76057.1"/>
    </source>
</evidence>
<dbReference type="InterPro" id="IPR051396">
    <property type="entry name" value="Bact_Antivir_Def_Nuclease"/>
</dbReference>
<dbReference type="InterPro" id="IPR027417">
    <property type="entry name" value="P-loop_NTPase"/>
</dbReference>
<dbReference type="Pfam" id="PF13175">
    <property type="entry name" value="AAA_15"/>
    <property type="match status" value="1"/>
</dbReference>